<dbReference type="InterPro" id="IPR057670">
    <property type="entry name" value="SH3_retrovirus"/>
</dbReference>
<organism evidence="2 3">
    <name type="scientific">Lactuca sativa</name>
    <name type="common">Garden lettuce</name>
    <dbReference type="NCBI Taxonomy" id="4236"/>
    <lineage>
        <taxon>Eukaryota</taxon>
        <taxon>Viridiplantae</taxon>
        <taxon>Streptophyta</taxon>
        <taxon>Embryophyta</taxon>
        <taxon>Tracheophyta</taxon>
        <taxon>Spermatophyta</taxon>
        <taxon>Magnoliopsida</taxon>
        <taxon>eudicotyledons</taxon>
        <taxon>Gunneridae</taxon>
        <taxon>Pentapetalae</taxon>
        <taxon>asterids</taxon>
        <taxon>campanulids</taxon>
        <taxon>Asterales</taxon>
        <taxon>Asteraceae</taxon>
        <taxon>Cichorioideae</taxon>
        <taxon>Cichorieae</taxon>
        <taxon>Lactucinae</taxon>
        <taxon>Lactuca</taxon>
    </lineage>
</organism>
<keyword evidence="3" id="KW-1185">Reference proteome</keyword>
<dbReference type="Pfam" id="PF14223">
    <property type="entry name" value="Retrotran_gag_2"/>
    <property type="match status" value="1"/>
</dbReference>
<comment type="caution">
    <text evidence="2">The sequence shown here is derived from an EMBL/GenBank/DDBJ whole genome shotgun (WGS) entry which is preliminary data.</text>
</comment>
<dbReference type="EMBL" id="NBSK02000004">
    <property type="protein sequence ID" value="KAJ0212946.1"/>
    <property type="molecule type" value="Genomic_DNA"/>
</dbReference>
<evidence type="ECO:0000259" key="1">
    <source>
        <dbReference type="Pfam" id="PF25597"/>
    </source>
</evidence>
<feature type="domain" description="Retroviral polymerase SH3-like" evidence="1">
    <location>
        <begin position="167"/>
        <end position="219"/>
    </location>
</feature>
<evidence type="ECO:0000313" key="3">
    <source>
        <dbReference type="Proteomes" id="UP000235145"/>
    </source>
</evidence>
<reference evidence="2 3" key="1">
    <citation type="journal article" date="2017" name="Nat. Commun.">
        <title>Genome assembly with in vitro proximity ligation data and whole-genome triplication in lettuce.</title>
        <authorList>
            <person name="Reyes-Chin-Wo S."/>
            <person name="Wang Z."/>
            <person name="Yang X."/>
            <person name="Kozik A."/>
            <person name="Arikit S."/>
            <person name="Song C."/>
            <person name="Xia L."/>
            <person name="Froenicke L."/>
            <person name="Lavelle D.O."/>
            <person name="Truco M.J."/>
            <person name="Xia R."/>
            <person name="Zhu S."/>
            <person name="Xu C."/>
            <person name="Xu H."/>
            <person name="Xu X."/>
            <person name="Cox K."/>
            <person name="Korf I."/>
            <person name="Meyers B.C."/>
            <person name="Michelmore R.W."/>
        </authorList>
    </citation>
    <scope>NUCLEOTIDE SEQUENCE [LARGE SCALE GENOMIC DNA]</scope>
    <source>
        <strain evidence="3">cv. Salinas</strain>
        <tissue evidence="2">Seedlings</tissue>
    </source>
</reference>
<evidence type="ECO:0000313" key="2">
    <source>
        <dbReference type="EMBL" id="KAJ0212946.1"/>
    </source>
</evidence>
<protein>
    <recommendedName>
        <fullName evidence="1">Retroviral polymerase SH3-like domain-containing protein</fullName>
    </recommendedName>
</protein>
<dbReference type="Pfam" id="PF25597">
    <property type="entry name" value="SH3_retrovirus"/>
    <property type="match status" value="1"/>
</dbReference>
<name>A0A9R1XHA7_LACSA</name>
<dbReference type="PANTHER" id="PTHR47592">
    <property type="entry name" value="PBF68 PROTEIN"/>
    <property type="match status" value="1"/>
</dbReference>
<accession>A0A9R1XHA7</accession>
<dbReference type="AlphaFoldDB" id="A0A9R1XHA7"/>
<dbReference type="Proteomes" id="UP000235145">
    <property type="component" value="Unassembled WGS sequence"/>
</dbReference>
<dbReference type="PANTHER" id="PTHR47592:SF30">
    <property type="entry name" value="CCHC-TYPE DOMAIN-CONTAINING PROTEIN"/>
    <property type="match status" value="1"/>
</dbReference>
<gene>
    <name evidence="2" type="ORF">LSAT_V11C400196750</name>
</gene>
<sequence length="252" mass="29104">MANDKPITEQVDELQVMVNKLNVLYISIPEHFQVGAIIAKLPPSWKDFSKRMMHKSEDYSMDDLMKHLRIEEENRIRDKRGKVKSSVHQVLVGGCSHNTKFGGQIKRNLETKKQSFKKPSHQNPNLNPKRAGPCHVYGEIGYYVRECNDRKSASVAHAVDQVTDMTPYPKRTKLGVRANKSIFIGYAQNSKAYRLLDLESGVLVESRDVELYEDKFSRDDENYSHTNLQVLLEKYSYLLLFWRNQGEVLGLE</sequence>
<proteinExistence type="predicted"/>